<reference evidence="7" key="1">
    <citation type="submission" date="2021-01" db="UniProtKB">
        <authorList>
            <consortium name="EnsemblPlants"/>
        </authorList>
    </citation>
    <scope>IDENTIFICATION</scope>
</reference>
<keyword evidence="4" id="KW-0539">Nucleus</keyword>
<dbReference type="GO" id="GO:0005634">
    <property type="term" value="C:nucleus"/>
    <property type="evidence" value="ECO:0007669"/>
    <property type="project" value="UniProtKB-SubCell"/>
</dbReference>
<dbReference type="InterPro" id="IPR045895">
    <property type="entry name" value="bHLH91-like"/>
</dbReference>
<dbReference type="PANTHER" id="PTHR46834">
    <property type="entry name" value="TRANSCRIPTION FACTOR BHLH91"/>
    <property type="match status" value="1"/>
</dbReference>
<evidence type="ECO:0000313" key="8">
    <source>
        <dbReference type="Proteomes" id="UP000594263"/>
    </source>
</evidence>
<protein>
    <recommendedName>
        <fullName evidence="6">BHLH domain-containing protein</fullName>
    </recommendedName>
</protein>
<dbReference type="CDD" id="cd18918">
    <property type="entry name" value="bHLH_AtMYC1_like"/>
    <property type="match status" value="1"/>
</dbReference>
<dbReference type="InterPro" id="IPR045896">
    <property type="entry name" value="MYC1-like_bHLH"/>
</dbReference>
<evidence type="ECO:0000256" key="1">
    <source>
        <dbReference type="ARBA" id="ARBA00004123"/>
    </source>
</evidence>
<sequence length="519" mass="58012">MEHSRLLMQIIQTGTCVAMYEETACFDPNPIADEGAIQVISNDLASIPPHGNMESSIAIPHFDFDENVKFPVDEFFYKSSSKEDSMVAPTNVVASSAVGTEFQQQMAYDVENCYYGTESDSRMQEAIHEVNQALSYEQSNWVASGDYEVQDMCYSSENQQQMLQDELVHNGQGIYTSSSVLDVPHPSAPDLLHLLHLPRSPSSASFLPNSTISFVNASQSSTNFQNGAGLMDAASSSAMFYDPLLHLNLPPQPPIFKDLFQSLPHGFNLPVPMTGSLFARMDEMERSRGLYHDVDGHLIDDGVLEFTADMPPQMVKGRNGKLKPFATERDRRDNLNNKYTTLKSLIPSPKKTDRASIVEDAIEYIKELTRTINELKVLVEKKRRVKERMKMLKTEASPDPESSSDVKHNSELNEPLRSSWLQRKSKDTEVDVRIIDDELTVKLSQRKKANCLLTMSKILEELQLDLQHVSGGQVGDFYSFVCNTKIGETSCVYAGGIAKRLIEGVERQQAGLGTNKISF</sequence>
<proteinExistence type="predicted"/>
<dbReference type="Gene3D" id="4.10.280.10">
    <property type="entry name" value="Helix-loop-helix DNA-binding domain"/>
    <property type="match status" value="1"/>
</dbReference>
<dbReference type="InterPro" id="IPR036638">
    <property type="entry name" value="HLH_DNA-bd_sf"/>
</dbReference>
<comment type="subcellular location">
    <subcellularLocation>
        <location evidence="1">Nucleus</location>
    </subcellularLocation>
</comment>
<evidence type="ECO:0000256" key="3">
    <source>
        <dbReference type="ARBA" id="ARBA00023163"/>
    </source>
</evidence>
<dbReference type="Pfam" id="PF00010">
    <property type="entry name" value="HLH"/>
    <property type="match status" value="1"/>
</dbReference>
<dbReference type="EnsemblPlants" id="Kaladp0210s0002.1.v1.1">
    <property type="protein sequence ID" value="Kaladp0210s0002.1.v1.1"/>
    <property type="gene ID" value="Kaladp0210s0002.v1.1"/>
</dbReference>
<organism evidence="7 8">
    <name type="scientific">Kalanchoe fedtschenkoi</name>
    <name type="common">Lavender scallops</name>
    <name type="synonym">South American air plant</name>
    <dbReference type="NCBI Taxonomy" id="63787"/>
    <lineage>
        <taxon>Eukaryota</taxon>
        <taxon>Viridiplantae</taxon>
        <taxon>Streptophyta</taxon>
        <taxon>Embryophyta</taxon>
        <taxon>Tracheophyta</taxon>
        <taxon>Spermatophyta</taxon>
        <taxon>Magnoliopsida</taxon>
        <taxon>eudicotyledons</taxon>
        <taxon>Gunneridae</taxon>
        <taxon>Pentapetalae</taxon>
        <taxon>Saxifragales</taxon>
        <taxon>Crassulaceae</taxon>
        <taxon>Kalanchoe</taxon>
    </lineage>
</organism>
<evidence type="ECO:0000313" key="7">
    <source>
        <dbReference type="EnsemblPlants" id="Kaladp0210s0002.1.v1.1"/>
    </source>
</evidence>
<dbReference type="PROSITE" id="PS50888">
    <property type="entry name" value="BHLH"/>
    <property type="match status" value="1"/>
</dbReference>
<accession>A0A7N0V9V1</accession>
<dbReference type="Gramene" id="Kaladp0210s0002.1.v1.1">
    <property type="protein sequence ID" value="Kaladp0210s0002.1.v1.1"/>
    <property type="gene ID" value="Kaladp0210s0002.v1.1"/>
</dbReference>
<evidence type="ECO:0000259" key="6">
    <source>
        <dbReference type="PROSITE" id="PS50888"/>
    </source>
</evidence>
<keyword evidence="2" id="KW-0805">Transcription regulation</keyword>
<keyword evidence="8" id="KW-1185">Reference proteome</keyword>
<keyword evidence="3" id="KW-0804">Transcription</keyword>
<dbReference type="PANTHER" id="PTHR46834:SF1">
    <property type="entry name" value="TRANSCRIPTION FACTOR BHLH10"/>
    <property type="match status" value="1"/>
</dbReference>
<dbReference type="SMART" id="SM00353">
    <property type="entry name" value="HLH"/>
    <property type="match status" value="1"/>
</dbReference>
<dbReference type="GO" id="GO:0048658">
    <property type="term" value="P:anther wall tapetum development"/>
    <property type="evidence" value="ECO:0007669"/>
    <property type="project" value="InterPro"/>
</dbReference>
<evidence type="ECO:0000256" key="5">
    <source>
        <dbReference type="SAM" id="MobiDB-lite"/>
    </source>
</evidence>
<dbReference type="GO" id="GO:0006355">
    <property type="term" value="P:regulation of DNA-templated transcription"/>
    <property type="evidence" value="ECO:0007669"/>
    <property type="project" value="InterPro"/>
</dbReference>
<dbReference type="GO" id="GO:0046983">
    <property type="term" value="F:protein dimerization activity"/>
    <property type="evidence" value="ECO:0007669"/>
    <property type="project" value="InterPro"/>
</dbReference>
<dbReference type="SUPFAM" id="SSF47459">
    <property type="entry name" value="HLH, helix-loop-helix DNA-binding domain"/>
    <property type="match status" value="1"/>
</dbReference>
<dbReference type="Proteomes" id="UP000594263">
    <property type="component" value="Unplaced"/>
</dbReference>
<evidence type="ECO:0000256" key="2">
    <source>
        <dbReference type="ARBA" id="ARBA00023015"/>
    </source>
</evidence>
<dbReference type="OMA" id="MAYANHT"/>
<evidence type="ECO:0000256" key="4">
    <source>
        <dbReference type="ARBA" id="ARBA00023242"/>
    </source>
</evidence>
<feature type="region of interest" description="Disordered" evidence="5">
    <location>
        <begin position="391"/>
        <end position="419"/>
    </location>
</feature>
<dbReference type="AlphaFoldDB" id="A0A7N0V9V1"/>
<name>A0A7N0V9V1_KALFE</name>
<feature type="domain" description="BHLH" evidence="6">
    <location>
        <begin position="319"/>
        <end position="368"/>
    </location>
</feature>
<dbReference type="InterPro" id="IPR011598">
    <property type="entry name" value="bHLH_dom"/>
</dbReference>